<feature type="compositionally biased region" description="Low complexity" evidence="1">
    <location>
        <begin position="224"/>
        <end position="237"/>
    </location>
</feature>
<evidence type="ECO:0000313" key="3">
    <source>
        <dbReference type="Proteomes" id="UP000198609"/>
    </source>
</evidence>
<dbReference type="AlphaFoldDB" id="A0A1H4IA14"/>
<dbReference type="Proteomes" id="UP000198609">
    <property type="component" value="Unassembled WGS sequence"/>
</dbReference>
<feature type="compositionally biased region" description="Low complexity" evidence="1">
    <location>
        <begin position="198"/>
        <end position="207"/>
    </location>
</feature>
<dbReference type="InterPro" id="IPR036380">
    <property type="entry name" value="Isochorismatase-like_sf"/>
</dbReference>
<dbReference type="SUPFAM" id="SSF52499">
    <property type="entry name" value="Isochorismatase-like hydrolases"/>
    <property type="match status" value="1"/>
</dbReference>
<proteinExistence type="predicted"/>
<dbReference type="Gene3D" id="3.40.50.850">
    <property type="entry name" value="Isochorismatase-like"/>
    <property type="match status" value="1"/>
</dbReference>
<feature type="region of interest" description="Disordered" evidence="1">
    <location>
        <begin position="1"/>
        <end position="44"/>
    </location>
</feature>
<protein>
    <submittedName>
        <fullName evidence="2">Isochorismatase family protein</fullName>
    </submittedName>
</protein>
<dbReference type="InterPro" id="IPR053152">
    <property type="entry name" value="Hydrolase_YcaC-like"/>
</dbReference>
<evidence type="ECO:0000256" key="1">
    <source>
        <dbReference type="SAM" id="MobiDB-lite"/>
    </source>
</evidence>
<reference evidence="3" key="1">
    <citation type="submission" date="2016-10" db="EMBL/GenBank/DDBJ databases">
        <authorList>
            <person name="Varghese N."/>
            <person name="Submissions S."/>
        </authorList>
    </citation>
    <scope>NUCLEOTIDE SEQUENCE [LARGE SCALE GENOMIC DNA]</scope>
    <source>
        <strain evidence="3">DSM 40318</strain>
    </source>
</reference>
<feature type="compositionally biased region" description="Basic residues" evidence="1">
    <location>
        <begin position="208"/>
        <end position="221"/>
    </location>
</feature>
<gene>
    <name evidence="2" type="ORF">SAMN04490356_0167</name>
</gene>
<dbReference type="EMBL" id="FNST01000001">
    <property type="protein sequence ID" value="SEB30188.1"/>
    <property type="molecule type" value="Genomic_DNA"/>
</dbReference>
<dbReference type="PANTHER" id="PTHR43559">
    <property type="entry name" value="HYDROLASE YCAC-RELATED"/>
    <property type="match status" value="1"/>
</dbReference>
<feature type="region of interest" description="Disordered" evidence="1">
    <location>
        <begin position="186"/>
        <end position="272"/>
    </location>
</feature>
<organism evidence="2 3">
    <name type="scientific">Streptomyces melanosporofaciens</name>
    <dbReference type="NCBI Taxonomy" id="67327"/>
    <lineage>
        <taxon>Bacteria</taxon>
        <taxon>Bacillati</taxon>
        <taxon>Actinomycetota</taxon>
        <taxon>Actinomycetes</taxon>
        <taxon>Kitasatosporales</taxon>
        <taxon>Streptomycetaceae</taxon>
        <taxon>Streptomyces</taxon>
        <taxon>Streptomyces violaceusniger group</taxon>
    </lineage>
</organism>
<evidence type="ECO:0000313" key="2">
    <source>
        <dbReference type="EMBL" id="SEB30188.1"/>
    </source>
</evidence>
<sequence>MRCGGVAELSAGSRPVLGARPGAGVRSAPLPDVAAGPGARHRARAPGCFGSAQRVHEGGDIDIQSLLHGPRRQLCPPCLPPWPGAPPVRSPGHPARRAQAQCGGTGARRDRTRHPAGRHTTAADSMWGPTTPELVQALPTGQEIIDRSTVNAWHDDRSRTAIEATGRRKLIFAGVSLEVCAALPRSARRPPDTTHTSPRTLPAPSARPRARRGRCRHRHGKPLTTRPRTSRPRCPCSWLEAPRRKSSSLRRDSSGGRCRGPAHRPGGAGADR</sequence>
<name>A0A1H4IA14_STRMJ</name>
<keyword evidence="3" id="KW-1185">Reference proteome</keyword>
<accession>A0A1H4IA14</accession>
<feature type="region of interest" description="Disordered" evidence="1">
    <location>
        <begin position="88"/>
        <end position="130"/>
    </location>
</feature>
<dbReference type="PANTHER" id="PTHR43559:SF1">
    <property type="entry name" value="HYDROLASE"/>
    <property type="match status" value="1"/>
</dbReference>